<proteinExistence type="inferred from homology"/>
<keyword evidence="2" id="KW-0809">Transit peptide</keyword>
<dbReference type="InterPro" id="IPR011419">
    <property type="entry name" value="ATP12_ATP_synth-F1-assembly"/>
</dbReference>
<comment type="similarity">
    <text evidence="1">Belongs to the ATP12 family.</text>
</comment>
<dbReference type="OrthoDB" id="9797825at2"/>
<evidence type="ECO:0000256" key="1">
    <source>
        <dbReference type="ARBA" id="ARBA00008231"/>
    </source>
</evidence>
<dbReference type="GO" id="GO:0043461">
    <property type="term" value="P:proton-transporting ATP synthase complex assembly"/>
    <property type="evidence" value="ECO:0007669"/>
    <property type="project" value="InterPro"/>
</dbReference>
<reference evidence="4 5" key="1">
    <citation type="submission" date="2019-01" db="EMBL/GenBank/DDBJ databases">
        <authorList>
            <person name="Chen W.-M."/>
        </authorList>
    </citation>
    <scope>NUCLEOTIDE SEQUENCE [LARGE SCALE GENOMIC DNA]</scope>
    <source>
        <strain evidence="4 5">FSY-9</strain>
    </source>
</reference>
<dbReference type="RefSeq" id="WP_127708406.1">
    <property type="nucleotide sequence ID" value="NZ_SACO01000005.1"/>
</dbReference>
<dbReference type="Pfam" id="PF07542">
    <property type="entry name" value="ATP12"/>
    <property type="match status" value="1"/>
</dbReference>
<dbReference type="InterPro" id="IPR042272">
    <property type="entry name" value="ATP12_ATP_synth-F1-assembly_N"/>
</dbReference>
<evidence type="ECO:0000256" key="2">
    <source>
        <dbReference type="ARBA" id="ARBA00022946"/>
    </source>
</evidence>
<dbReference type="SUPFAM" id="SSF160909">
    <property type="entry name" value="ATP12-like"/>
    <property type="match status" value="1"/>
</dbReference>
<dbReference type="PANTHER" id="PTHR21013:SF10">
    <property type="entry name" value="ATP SYNTHASE MITOCHONDRIAL F1 COMPLEX ASSEMBLY FACTOR 2"/>
    <property type="match status" value="1"/>
</dbReference>
<dbReference type="EMBL" id="SACO01000005">
    <property type="protein sequence ID" value="RVU05373.1"/>
    <property type="molecule type" value="Genomic_DNA"/>
</dbReference>
<comment type="caution">
    <text evidence="4">The sequence shown here is derived from an EMBL/GenBank/DDBJ whole genome shotgun (WGS) entry which is preliminary data.</text>
</comment>
<evidence type="ECO:0000313" key="4">
    <source>
        <dbReference type="EMBL" id="RVU05373.1"/>
    </source>
</evidence>
<name>A0A437N628_9SPHN</name>
<keyword evidence="5" id="KW-1185">Reference proteome</keyword>
<gene>
    <name evidence="4" type="ORF">EOE18_08685</name>
</gene>
<dbReference type="InterPro" id="IPR023335">
    <property type="entry name" value="ATP12_ortho_dom_sf"/>
</dbReference>
<protein>
    <submittedName>
        <fullName evidence="4">Molecular chaperone</fullName>
    </submittedName>
</protein>
<keyword evidence="3" id="KW-0143">Chaperone</keyword>
<dbReference type="Gene3D" id="3.30.2180.10">
    <property type="entry name" value="ATP12-like"/>
    <property type="match status" value="1"/>
</dbReference>
<evidence type="ECO:0000256" key="3">
    <source>
        <dbReference type="ARBA" id="ARBA00023186"/>
    </source>
</evidence>
<dbReference type="Gene3D" id="1.10.3580.10">
    <property type="entry name" value="ATP12 ATPase"/>
    <property type="match status" value="1"/>
</dbReference>
<accession>A0A437N628</accession>
<dbReference type="AlphaFoldDB" id="A0A437N628"/>
<evidence type="ECO:0000313" key="5">
    <source>
        <dbReference type="Proteomes" id="UP000282837"/>
    </source>
</evidence>
<dbReference type="PANTHER" id="PTHR21013">
    <property type="entry name" value="ATP SYNTHASE MITOCHONDRIAL F1 COMPLEX ASSEMBLY FACTOR 2/ATP12 PROTEIN, MITOCHONDRIAL PRECURSOR"/>
    <property type="match status" value="1"/>
</dbReference>
<sequence>MKRFYKQVSFAEEAEGWRVLLDGRAIKTVGGRPQALPSAALAQAMAQEWADQGEEIDTTRFIYRDMADYALDMVAQDSAEAIESLLPYAETDTLCYRADPDEALFEKQQQVWEPVLTKAEARLGLRFERISGIIHRPQPAATLAALRGLLEASSPFRLAALRNLSSLAASLIIALEALEPDADVAGLWAAACLEEEWQADLWGRDWEAEERREKRAKAFAATVEFARLAQAETV</sequence>
<dbReference type="Proteomes" id="UP000282837">
    <property type="component" value="Unassembled WGS sequence"/>
</dbReference>
<organism evidence="4 5">
    <name type="scientific">Novosphingobium umbonatum</name>
    <dbReference type="NCBI Taxonomy" id="1908524"/>
    <lineage>
        <taxon>Bacteria</taxon>
        <taxon>Pseudomonadati</taxon>
        <taxon>Pseudomonadota</taxon>
        <taxon>Alphaproteobacteria</taxon>
        <taxon>Sphingomonadales</taxon>
        <taxon>Sphingomonadaceae</taxon>
        <taxon>Novosphingobium</taxon>
    </lineage>
</organism>